<gene>
    <name evidence="1" type="ORF">M136_2364</name>
</gene>
<protein>
    <submittedName>
        <fullName evidence="1">Uncharacterized protein</fullName>
    </submittedName>
</protein>
<reference evidence="1 2" key="1">
    <citation type="submission" date="2014-02" db="EMBL/GenBank/DDBJ databases">
        <authorList>
            <person name="Sears C."/>
            <person name="Carroll K."/>
            <person name="Sack B.R."/>
            <person name="Qadri F."/>
            <person name="Myers L.L."/>
            <person name="Chung G.-T."/>
            <person name="Escheverria P."/>
            <person name="Fraser C.M."/>
            <person name="Sadzewicz L."/>
            <person name="Shefchek K.A."/>
            <person name="Tallon L."/>
            <person name="Das S.P."/>
            <person name="Daugherty S."/>
            <person name="Mongodin E.F."/>
        </authorList>
    </citation>
    <scope>NUCLEOTIDE SEQUENCE [LARGE SCALE GENOMIC DNA]</scope>
    <source>
        <strain evidence="1 2">S36L11</strain>
    </source>
</reference>
<dbReference type="AlphaFoldDB" id="A0A015X9P9"/>
<accession>A0A015X9P9</accession>
<dbReference type="RefSeq" id="WP_005793854.1">
    <property type="nucleotide sequence ID" value="NZ_JGDJ01000213.1"/>
</dbReference>
<evidence type="ECO:0000313" key="2">
    <source>
        <dbReference type="Proteomes" id="UP000022082"/>
    </source>
</evidence>
<comment type="caution">
    <text evidence="1">The sequence shown here is derived from an EMBL/GenBank/DDBJ whole genome shotgun (WGS) entry which is preliminary data.</text>
</comment>
<name>A0A015X9P9_BACFG</name>
<sequence length="163" mass="19258">MITTKITVEPHLAQYCYAKYSSDPEGSMPVRFADHLDVYHLVYNLLEKRPVNCPRDNGNLEIVLPDRRQGDVPGGKSPERFNYLGQRSQGIINKKLKLMMRAELHDFIDENKHRFGIDQLQSVHCFMKKYCIDSLSEDALLKDYQRWRDRVRRSSLKRPYKKK</sequence>
<dbReference type="EMBL" id="JGDJ01000213">
    <property type="protein sequence ID" value="EXZ28433.1"/>
    <property type="molecule type" value="Genomic_DNA"/>
</dbReference>
<evidence type="ECO:0000313" key="1">
    <source>
        <dbReference type="EMBL" id="EXZ28433.1"/>
    </source>
</evidence>
<dbReference type="GeneID" id="60367251"/>
<proteinExistence type="predicted"/>
<organism evidence="1 2">
    <name type="scientific">Bacteroides fragilis str. S36L11</name>
    <dbReference type="NCBI Taxonomy" id="1339327"/>
    <lineage>
        <taxon>Bacteria</taxon>
        <taxon>Pseudomonadati</taxon>
        <taxon>Bacteroidota</taxon>
        <taxon>Bacteroidia</taxon>
        <taxon>Bacteroidales</taxon>
        <taxon>Bacteroidaceae</taxon>
        <taxon>Bacteroides</taxon>
    </lineage>
</organism>
<dbReference type="Proteomes" id="UP000022082">
    <property type="component" value="Unassembled WGS sequence"/>
</dbReference>
<dbReference type="PATRIC" id="fig|1339327.3.peg.2977"/>